<keyword evidence="4" id="KW-1185">Reference proteome</keyword>
<keyword evidence="2" id="KW-0472">Membrane</keyword>
<feature type="region of interest" description="Disordered" evidence="1">
    <location>
        <begin position="115"/>
        <end position="146"/>
    </location>
</feature>
<comment type="caution">
    <text evidence="3">The sequence shown here is derived from an EMBL/GenBank/DDBJ whole genome shotgun (WGS) entry which is preliminary data.</text>
</comment>
<feature type="compositionally biased region" description="Low complexity" evidence="1">
    <location>
        <begin position="127"/>
        <end position="146"/>
    </location>
</feature>
<feature type="region of interest" description="Disordered" evidence="1">
    <location>
        <begin position="478"/>
        <end position="541"/>
    </location>
</feature>
<dbReference type="Pfam" id="PF10445">
    <property type="entry name" value="DUF2456"/>
    <property type="match status" value="1"/>
</dbReference>
<dbReference type="Proteomes" id="UP000812966">
    <property type="component" value="Unassembled WGS sequence"/>
</dbReference>
<feature type="compositionally biased region" description="Basic and acidic residues" evidence="1">
    <location>
        <begin position="508"/>
        <end position="525"/>
    </location>
</feature>
<feature type="compositionally biased region" description="Low complexity" evidence="1">
    <location>
        <begin position="417"/>
        <end position="428"/>
    </location>
</feature>
<dbReference type="AlphaFoldDB" id="A0A8K0NNK9"/>
<protein>
    <submittedName>
        <fullName evidence="3">Uncharacterized protein</fullName>
    </submittedName>
</protein>
<organism evidence="3 4">
    <name type="scientific">Filobasidium floriforme</name>
    <dbReference type="NCBI Taxonomy" id="5210"/>
    <lineage>
        <taxon>Eukaryota</taxon>
        <taxon>Fungi</taxon>
        <taxon>Dikarya</taxon>
        <taxon>Basidiomycota</taxon>
        <taxon>Agaricomycotina</taxon>
        <taxon>Tremellomycetes</taxon>
        <taxon>Filobasidiales</taxon>
        <taxon>Filobasidiaceae</taxon>
        <taxon>Filobasidium</taxon>
    </lineage>
</organism>
<evidence type="ECO:0000313" key="4">
    <source>
        <dbReference type="Proteomes" id="UP000812966"/>
    </source>
</evidence>
<dbReference type="PANTHER" id="PTHR28297">
    <property type="entry name" value="FUNGAL PROTEIN"/>
    <property type="match status" value="1"/>
</dbReference>
<sequence length="541" mass="58728">MNMFFPFPLPLTPKQWFYIAGTQCLVAGIIDGGANFGIAYAMYHGQDQVKMWVFSQNTIAGDLGVTPIIQTAVSMIITSTLVHTDLHHSMIKPLAFVWPHVEHLPDPHRLFKGRQKSQKSDLENKTSSPDHASSHLSSSTSSSQPRSTIGYYWAMLMRFIFEGTENNMLFDAGIKRFPKRLAWTALQGVGLGVVVGFPCWCLFIVILGPIYGMRDMGNRWDPQIIKCVYGFLLGIITNPIIAMLALGSQAEHNLLVQRIAEKEKEKNAEESSDSEPREVLVPNPETPPTPLQRPAMPMTPSSRISRLRSGSYASSIRQSGFTVDVSDIPVDSPSRLAPPLALPATPMGPTMMERSGPPQIQTPGSVVPRRPRALTGASETGSYYSLGGTGGRAQRGRRASVLSVQQVGTSGTPMAPNQNQNQKQAQAQDQDRSGTGARQRTMTESTISPIRQIPPAWMSQGTGMTTMTGMGMGIGSGTGRAEDPDSVETLTLPPTPHRQHTGMSRLMAESKLDAPRESVEIKAEGVEGDVFGGNSGSGRDK</sequence>
<feature type="transmembrane region" description="Helical" evidence="2">
    <location>
        <begin position="185"/>
        <end position="211"/>
    </location>
</feature>
<proteinExistence type="predicted"/>
<gene>
    <name evidence="3" type="ORF">FFLO_05694</name>
</gene>
<dbReference type="EMBL" id="JABELV010000152">
    <property type="protein sequence ID" value="KAG7529379.1"/>
    <property type="molecule type" value="Genomic_DNA"/>
</dbReference>
<feature type="compositionally biased region" description="Polar residues" evidence="1">
    <location>
        <begin position="402"/>
        <end position="416"/>
    </location>
</feature>
<accession>A0A8K0NNK9</accession>
<feature type="compositionally biased region" description="Gly residues" evidence="1">
    <location>
        <begin position="530"/>
        <end position="541"/>
    </location>
</feature>
<keyword evidence="2" id="KW-1133">Transmembrane helix</keyword>
<dbReference type="PANTHER" id="PTHR28297:SF1">
    <property type="entry name" value="FUNGAL PROTEIN"/>
    <property type="match status" value="1"/>
</dbReference>
<name>A0A8K0NNK9_9TREE</name>
<evidence type="ECO:0000313" key="3">
    <source>
        <dbReference type="EMBL" id="KAG7529379.1"/>
    </source>
</evidence>
<dbReference type="OrthoDB" id="15595at2759"/>
<keyword evidence="2" id="KW-0812">Transmembrane</keyword>
<feature type="compositionally biased region" description="Polar residues" evidence="1">
    <location>
        <begin position="436"/>
        <end position="448"/>
    </location>
</feature>
<feature type="region of interest" description="Disordered" evidence="1">
    <location>
        <begin position="355"/>
        <end position="448"/>
    </location>
</feature>
<reference evidence="3" key="1">
    <citation type="submission" date="2020-04" db="EMBL/GenBank/DDBJ databases">
        <title>Analysis of mating type loci in Filobasidium floriforme.</title>
        <authorList>
            <person name="Nowrousian M."/>
        </authorList>
    </citation>
    <scope>NUCLEOTIDE SEQUENCE</scope>
    <source>
        <strain evidence="3">CBS 6242</strain>
    </source>
</reference>
<feature type="compositionally biased region" description="Basic and acidic residues" evidence="1">
    <location>
        <begin position="264"/>
        <end position="278"/>
    </location>
</feature>
<dbReference type="InterPro" id="IPR018852">
    <property type="entry name" value="DUF2456"/>
</dbReference>
<evidence type="ECO:0000256" key="2">
    <source>
        <dbReference type="SAM" id="Phobius"/>
    </source>
</evidence>
<feature type="region of interest" description="Disordered" evidence="1">
    <location>
        <begin position="264"/>
        <end position="303"/>
    </location>
</feature>
<evidence type="ECO:0000256" key="1">
    <source>
        <dbReference type="SAM" id="MobiDB-lite"/>
    </source>
</evidence>
<feature type="transmembrane region" description="Helical" evidence="2">
    <location>
        <begin position="223"/>
        <end position="246"/>
    </location>
</feature>